<evidence type="ECO:0000313" key="3">
    <source>
        <dbReference type="Proteomes" id="UP001642464"/>
    </source>
</evidence>
<sequence length="1060" mass="118302">MKKAPYDRLKQGDQLGFQKGSTTQKKMREEPTAFQICFNSIPQGDHLGVEFATEAHRGLLIDAGLMSRKKEMRAGHPYRGRGEASGLVIDDFYSISTVPADLPASSTAEEAIGSTSVAVQDMLKAKEIYNKAGLLGSDDKDVWDACHAKVTGAEIDSSLPTRRKGMTLIAAPIRKRLALAFVSLELCSLRTCTDALWACLIGGWTSCLMYRRPLMSLFSEVYQVIDVEECNQEAPKVIGLSRKAAQEVLLAAVLCPLCATDVAVPFMDKLFSTDSSDAKGAVVSRTISPSMTRILWRTGRKKSSYVRMLTRAEAVVRKLDWDREEDSFGHIQDPEQPERPRAFRFHFIEICGGAGKVTRAVSSRGWICGPVLDLDASEHYDLACLKVISWLFHLLEQGWLDSFMVEPPCTTFSPAQHPASRSYEKPRGFDPTEKKTLKGTTLALRALALMDLASVLGVPGLLEQPRRSKMRRLAEWLFLVQNGRAHEVWTSSCMFGSPHQKEFVFLLCNMSGEGLHRACTKDHDHIPVAGAFTKPSATYTDELAEALAGSFDRALKQKFSQGHYESQELKGLETPLCNDLLLGGKWEEEKVWRWKSPRHINIQESFAAVCLFKKLAVSSPRCRFVTAMDSNVSLSSLVKGRSPSYGLRPVMRKAGATLIAGCLYPSYHFGPTRLLPADHPSRDAEMPKPSLSFLKGDEDEDALYDLMQVSGLRRHQSNWVRLCLLLLSELPPWFGSSESWRFSHVAVKHHPARHGYRSSGGISSGDWDFDFTCGYPGEGPYNSFSRWCNYVFLTGPVRCLSFSLAVPLVVWNLRGLDFSAASAALSLLLPAINVLLEKYGRQLYKAGRPYGHYAETINGIAGRRIGEVLSAARQDLILPSDVGFSIAYGLLQIAEPKTRYRAARHQIAKIDQPQLLKVVQIAFQNLDPRFRLWPQSGQTMRARFQRLIAACGLDKLPRSISRGIDLGSLRAGGASWMLMVSEDSEMTRRRGRWINAKIMEIYVQEAWSIQFLHSLTPEVKTTILDGAAFFPVLLETALAWHRSGIPERVWHILLHRGLRA</sequence>
<dbReference type="SUPFAM" id="SSF56349">
    <property type="entry name" value="DNA breaking-rejoining enzymes"/>
    <property type="match status" value="1"/>
</dbReference>
<evidence type="ECO:0000313" key="2">
    <source>
        <dbReference type="EMBL" id="CAK9114368.1"/>
    </source>
</evidence>
<keyword evidence="3" id="KW-1185">Reference proteome</keyword>
<dbReference type="Proteomes" id="UP001642464">
    <property type="component" value="Unassembled WGS sequence"/>
</dbReference>
<dbReference type="InterPro" id="IPR011010">
    <property type="entry name" value="DNA_brk_join_enz"/>
</dbReference>
<name>A0ABP0SPN7_9DINO</name>
<accession>A0ABP0SPN7</accession>
<organism evidence="2 3">
    <name type="scientific">Durusdinium trenchii</name>
    <dbReference type="NCBI Taxonomy" id="1381693"/>
    <lineage>
        <taxon>Eukaryota</taxon>
        <taxon>Sar</taxon>
        <taxon>Alveolata</taxon>
        <taxon>Dinophyceae</taxon>
        <taxon>Suessiales</taxon>
        <taxon>Symbiodiniaceae</taxon>
        <taxon>Durusdinium</taxon>
    </lineage>
</organism>
<feature type="region of interest" description="Disordered" evidence="1">
    <location>
        <begin position="1"/>
        <end position="28"/>
    </location>
</feature>
<comment type="caution">
    <text evidence="2">The sequence shown here is derived from an EMBL/GenBank/DDBJ whole genome shotgun (WGS) entry which is preliminary data.</text>
</comment>
<feature type="compositionally biased region" description="Basic and acidic residues" evidence="1">
    <location>
        <begin position="1"/>
        <end position="11"/>
    </location>
</feature>
<gene>
    <name evidence="2" type="ORF">SCF082_LOCUS52990</name>
</gene>
<reference evidence="2 3" key="1">
    <citation type="submission" date="2024-02" db="EMBL/GenBank/DDBJ databases">
        <authorList>
            <person name="Chen Y."/>
            <person name="Shah S."/>
            <person name="Dougan E. K."/>
            <person name="Thang M."/>
            <person name="Chan C."/>
        </authorList>
    </citation>
    <scope>NUCLEOTIDE SEQUENCE [LARGE SCALE GENOMIC DNA]</scope>
</reference>
<dbReference type="EMBL" id="CAXAMM010044351">
    <property type="protein sequence ID" value="CAK9114368.1"/>
    <property type="molecule type" value="Genomic_DNA"/>
</dbReference>
<evidence type="ECO:0000256" key="1">
    <source>
        <dbReference type="SAM" id="MobiDB-lite"/>
    </source>
</evidence>
<protein>
    <submittedName>
        <fullName evidence="2">Uncharacterized protein</fullName>
    </submittedName>
</protein>
<proteinExistence type="predicted"/>